<protein>
    <submittedName>
        <fullName evidence="1">Uncharacterized protein</fullName>
    </submittedName>
</protein>
<dbReference type="Proteomes" id="UP000074561">
    <property type="component" value="Chromosome"/>
</dbReference>
<sequence>MVRRNARGIKRKKLPMCLHTGTWIGKNKLAVCCNAENCAK</sequence>
<dbReference type="KEGG" id="cpra:CPter91_3988"/>
<dbReference type="AlphaFoldDB" id="A0A127Q8B2"/>
<proteinExistence type="predicted"/>
<name>A0A127Q8B2_9BURK</name>
<reference evidence="1 2" key="1">
    <citation type="submission" date="2015-11" db="EMBL/GenBank/DDBJ databases">
        <title>Exploring the genomic traits of fungus-feeding bacterial genus Collimonas.</title>
        <authorList>
            <person name="Song C."/>
            <person name="Schmidt R."/>
            <person name="de Jager V."/>
            <person name="Krzyzanowska D."/>
            <person name="Jongedijk E."/>
            <person name="Cankar K."/>
            <person name="Beekwilder J."/>
            <person name="van Veen A."/>
            <person name="de Boer W."/>
            <person name="van Veen J.A."/>
            <person name="Garbeva P."/>
        </authorList>
    </citation>
    <scope>NUCLEOTIDE SEQUENCE [LARGE SCALE GENOMIC DNA]</scope>
    <source>
        <strain evidence="1 2">Ter91</strain>
    </source>
</reference>
<gene>
    <name evidence="1" type="ORF">CPter91_3988</name>
</gene>
<evidence type="ECO:0000313" key="1">
    <source>
        <dbReference type="EMBL" id="AMP06309.1"/>
    </source>
</evidence>
<organism evidence="1 2">
    <name type="scientific">Collimonas pratensis</name>
    <dbReference type="NCBI Taxonomy" id="279113"/>
    <lineage>
        <taxon>Bacteria</taxon>
        <taxon>Pseudomonadati</taxon>
        <taxon>Pseudomonadota</taxon>
        <taxon>Betaproteobacteria</taxon>
        <taxon>Burkholderiales</taxon>
        <taxon>Oxalobacteraceae</taxon>
        <taxon>Collimonas</taxon>
    </lineage>
</organism>
<dbReference type="EMBL" id="CP013234">
    <property type="protein sequence ID" value="AMP06309.1"/>
    <property type="molecule type" value="Genomic_DNA"/>
</dbReference>
<accession>A0A127Q8B2</accession>
<evidence type="ECO:0000313" key="2">
    <source>
        <dbReference type="Proteomes" id="UP000074561"/>
    </source>
</evidence>